<keyword evidence="2" id="KW-1185">Reference proteome</keyword>
<sequence>MLRRSLDTSKTRISVDRILEDDLSSLPKSGGRSVFPAPISEGWRLPDQGRVFLSSYGLPSVRTDDLMGIVGEFQESETPEIGGSGLQYYVLGRYGVARMAAVQGSGEVLALPRSSEVHSAISHLYPAGLTPVPANSSLEQFVECAWRWHWIVPLLAAMEKRAGEAEIMTWKEGGRLDSPDPYDDYEQVCDHVLEKFQEIDRQIGLRCKFWTETITSI</sequence>
<reference evidence="1 2" key="1">
    <citation type="submission" date="2019-03" db="EMBL/GenBank/DDBJ databases">
        <title>Draft genome sequences of novel Actinobacteria.</title>
        <authorList>
            <person name="Sahin N."/>
            <person name="Ay H."/>
            <person name="Saygin H."/>
        </authorList>
    </citation>
    <scope>NUCLEOTIDE SEQUENCE [LARGE SCALE GENOMIC DNA]</scope>
    <source>
        <strain evidence="1 2">DSM 45941</strain>
    </source>
</reference>
<dbReference type="OrthoDB" id="5186301at2"/>
<accession>A0A4R5BX62</accession>
<gene>
    <name evidence="1" type="ORF">E1293_05890</name>
</gene>
<evidence type="ECO:0000313" key="2">
    <source>
        <dbReference type="Proteomes" id="UP000295578"/>
    </source>
</evidence>
<dbReference type="EMBL" id="SMKY01000015">
    <property type="protein sequence ID" value="TDD88924.1"/>
    <property type="molecule type" value="Genomic_DNA"/>
</dbReference>
<proteinExistence type="predicted"/>
<name>A0A4R5BX62_9ACTN</name>
<comment type="caution">
    <text evidence="1">The sequence shown here is derived from an EMBL/GenBank/DDBJ whole genome shotgun (WGS) entry which is preliminary data.</text>
</comment>
<dbReference type="InterPro" id="IPR025851">
    <property type="entry name" value="SUKH-4"/>
</dbReference>
<dbReference type="AlphaFoldDB" id="A0A4R5BX62"/>
<dbReference type="Pfam" id="PF14435">
    <property type="entry name" value="SUKH-4"/>
    <property type="match status" value="1"/>
</dbReference>
<dbReference type="Proteomes" id="UP000295578">
    <property type="component" value="Unassembled WGS sequence"/>
</dbReference>
<evidence type="ECO:0000313" key="1">
    <source>
        <dbReference type="EMBL" id="TDD88924.1"/>
    </source>
</evidence>
<protein>
    <submittedName>
        <fullName evidence="1">Uncharacterized protein</fullName>
    </submittedName>
</protein>
<organism evidence="1 2">
    <name type="scientific">Actinomadura darangshiensis</name>
    <dbReference type="NCBI Taxonomy" id="705336"/>
    <lineage>
        <taxon>Bacteria</taxon>
        <taxon>Bacillati</taxon>
        <taxon>Actinomycetota</taxon>
        <taxon>Actinomycetes</taxon>
        <taxon>Streptosporangiales</taxon>
        <taxon>Thermomonosporaceae</taxon>
        <taxon>Actinomadura</taxon>
    </lineage>
</organism>